<dbReference type="Proteomes" id="UP000078348">
    <property type="component" value="Unassembled WGS sequence"/>
</dbReference>
<feature type="transmembrane region" description="Helical" evidence="1">
    <location>
        <begin position="235"/>
        <end position="256"/>
    </location>
</feature>
<feature type="transmembrane region" description="Helical" evidence="1">
    <location>
        <begin position="109"/>
        <end position="132"/>
    </location>
</feature>
<evidence type="ECO:0000313" key="2">
    <source>
        <dbReference type="EMBL" id="OAO18082.1"/>
    </source>
</evidence>
<organism evidence="2 3">
    <name type="scientific">Blastocystis sp. subtype 1 (strain ATCC 50177 / NandII)</name>
    <dbReference type="NCBI Taxonomy" id="478820"/>
    <lineage>
        <taxon>Eukaryota</taxon>
        <taxon>Sar</taxon>
        <taxon>Stramenopiles</taxon>
        <taxon>Bigyra</taxon>
        <taxon>Opalozoa</taxon>
        <taxon>Opalinata</taxon>
        <taxon>Blastocystidae</taxon>
        <taxon>Blastocystis</taxon>
    </lineage>
</organism>
<keyword evidence="3" id="KW-1185">Reference proteome</keyword>
<accession>A0A196SPH5</accession>
<dbReference type="EMBL" id="LXWW01000008">
    <property type="protein sequence ID" value="OAO18082.1"/>
    <property type="molecule type" value="Genomic_DNA"/>
</dbReference>
<sequence length="258" mass="30069">MMATMLLNSYDEKTVKNAILCIRVVVLNMCIFLPKYRYDSIISSIISVSMLCVVIYTVIRTTTEYSSKRSFYENIWHTAFLQFLISSAYSLFFFFFVNQYVIDDLLPCFLFGFIIEVILVFQEMLFTSHIYANLYKYQGYWMSIPPEVNSEVTGYVEPWKPNHVYAFGSVVLYEENRYVGMGYLNNLQPNSPMLEIPFKAVFEKEKLHKGVIITHLIVTIICCVLMIANHYQLRFAVLVIISIISLILTFPLHTMAFN</sequence>
<gene>
    <name evidence="2" type="ORF">AV274_0183</name>
</gene>
<proteinExistence type="predicted"/>
<feature type="transmembrane region" description="Helical" evidence="1">
    <location>
        <begin position="41"/>
        <end position="59"/>
    </location>
</feature>
<name>A0A196SPH5_BLAHN</name>
<feature type="transmembrane region" description="Helical" evidence="1">
    <location>
        <begin position="207"/>
        <end position="228"/>
    </location>
</feature>
<keyword evidence="1" id="KW-1133">Transmembrane helix</keyword>
<dbReference type="AlphaFoldDB" id="A0A196SPH5"/>
<feature type="transmembrane region" description="Helical" evidence="1">
    <location>
        <begin position="79"/>
        <end position="97"/>
    </location>
</feature>
<reference evidence="2 3" key="1">
    <citation type="submission" date="2016-05" db="EMBL/GenBank/DDBJ databases">
        <title>Nuclear genome of Blastocystis sp. subtype 1 NandII.</title>
        <authorList>
            <person name="Gentekaki E."/>
            <person name="Curtis B."/>
            <person name="Stairs C."/>
            <person name="Eme L."/>
            <person name="Herman E."/>
            <person name="Klimes V."/>
            <person name="Arias M.C."/>
            <person name="Elias M."/>
            <person name="Hilliou F."/>
            <person name="Klute M."/>
            <person name="Malik S.-B."/>
            <person name="Pightling A."/>
            <person name="Rachubinski R."/>
            <person name="Salas D."/>
            <person name="Schlacht A."/>
            <person name="Suga H."/>
            <person name="Archibald J."/>
            <person name="Ball S.G."/>
            <person name="Clark G."/>
            <person name="Dacks J."/>
            <person name="Van Der Giezen M."/>
            <person name="Tsaousis A."/>
            <person name="Roger A."/>
        </authorList>
    </citation>
    <scope>NUCLEOTIDE SEQUENCE [LARGE SCALE GENOMIC DNA]</scope>
    <source>
        <strain evidence="3">ATCC 50177 / NandII</strain>
    </source>
</reference>
<evidence type="ECO:0000256" key="1">
    <source>
        <dbReference type="SAM" id="Phobius"/>
    </source>
</evidence>
<comment type="caution">
    <text evidence="2">The sequence shown here is derived from an EMBL/GenBank/DDBJ whole genome shotgun (WGS) entry which is preliminary data.</text>
</comment>
<protein>
    <submittedName>
        <fullName evidence="2">Uncharacterized protein</fullName>
    </submittedName>
</protein>
<keyword evidence="1" id="KW-0472">Membrane</keyword>
<evidence type="ECO:0000313" key="3">
    <source>
        <dbReference type="Proteomes" id="UP000078348"/>
    </source>
</evidence>
<keyword evidence="1" id="KW-0812">Transmembrane</keyword>